<keyword evidence="4 13" id="KW-0378">Hydrolase</keyword>
<evidence type="ECO:0000256" key="6">
    <source>
        <dbReference type="ARBA" id="ARBA00022839"/>
    </source>
</evidence>
<comment type="cofactor">
    <cofactor evidence="13">
        <name>Mg(2+)</name>
        <dbReference type="ChEBI" id="CHEBI:18420"/>
    </cofactor>
</comment>
<accession>A0ABR7I6E9</accession>
<evidence type="ECO:0000259" key="16">
    <source>
        <dbReference type="PROSITE" id="PS51217"/>
    </source>
</evidence>
<dbReference type="Gene3D" id="1.10.274.50">
    <property type="match status" value="1"/>
</dbReference>
<protein>
    <recommendedName>
        <fullName evidence="13">ATP-dependent helicase/nuclease subunit A</fullName>
        <ecNumber evidence="13">3.1.-.-</ecNumber>
        <ecNumber evidence="13">5.6.2.4</ecNumber>
    </recommendedName>
    <alternativeName>
        <fullName evidence="13">ATP-dependent helicase/nuclease AddA</fullName>
    </alternativeName>
    <alternativeName>
        <fullName evidence="13">DNA 3'-5' helicase AddA</fullName>
    </alternativeName>
</protein>
<organism evidence="17 18">
    <name type="scientific">Roseburia yibonii</name>
    <dbReference type="NCBI Taxonomy" id="2763063"/>
    <lineage>
        <taxon>Bacteria</taxon>
        <taxon>Bacillati</taxon>
        <taxon>Bacillota</taxon>
        <taxon>Clostridia</taxon>
        <taxon>Lachnospirales</taxon>
        <taxon>Lachnospiraceae</taxon>
        <taxon>Roseburia</taxon>
    </lineage>
</organism>
<dbReference type="InterPro" id="IPR011335">
    <property type="entry name" value="Restrct_endonuc-II-like"/>
</dbReference>
<evidence type="ECO:0000256" key="1">
    <source>
        <dbReference type="ARBA" id="ARBA00022722"/>
    </source>
</evidence>
<dbReference type="GO" id="GO:0004386">
    <property type="term" value="F:helicase activity"/>
    <property type="evidence" value="ECO:0007669"/>
    <property type="project" value="UniProtKB-KW"/>
</dbReference>
<dbReference type="InterPro" id="IPR011604">
    <property type="entry name" value="PDDEXK-like_dom_sf"/>
</dbReference>
<comment type="similarity">
    <text evidence="13">Belongs to the helicase family. AddA subfamily.</text>
</comment>
<dbReference type="Gene3D" id="3.90.320.10">
    <property type="match status" value="1"/>
</dbReference>
<keyword evidence="6 13" id="KW-0269">Exonuclease</keyword>
<dbReference type="InterPro" id="IPR000212">
    <property type="entry name" value="DNA_helicase_UvrD/REP"/>
</dbReference>
<keyword evidence="9 13" id="KW-0234">DNA repair</keyword>
<keyword evidence="18" id="KW-1185">Reference proteome</keyword>
<feature type="binding site" evidence="14">
    <location>
        <begin position="24"/>
        <end position="31"/>
    </location>
    <ligand>
        <name>ATP</name>
        <dbReference type="ChEBI" id="CHEBI:30616"/>
    </ligand>
</feature>
<name>A0ABR7I6E9_9FIRM</name>
<keyword evidence="8 13" id="KW-0238">DNA-binding</keyword>
<evidence type="ECO:0000256" key="12">
    <source>
        <dbReference type="ARBA" id="ARBA00048988"/>
    </source>
</evidence>
<evidence type="ECO:0000256" key="8">
    <source>
        <dbReference type="ARBA" id="ARBA00023125"/>
    </source>
</evidence>
<evidence type="ECO:0000259" key="15">
    <source>
        <dbReference type="PROSITE" id="PS51198"/>
    </source>
</evidence>
<dbReference type="EMBL" id="JACOQH010000001">
    <property type="protein sequence ID" value="MBC5752502.1"/>
    <property type="molecule type" value="Genomic_DNA"/>
</dbReference>
<keyword evidence="1 13" id="KW-0540">Nuclease</keyword>
<dbReference type="CDD" id="cd17932">
    <property type="entry name" value="DEXQc_UvrD"/>
    <property type="match status" value="1"/>
</dbReference>
<dbReference type="Pfam" id="PF00580">
    <property type="entry name" value="UvrD-helicase"/>
    <property type="match status" value="1"/>
</dbReference>
<feature type="domain" description="UvrD-like helicase C-terminal" evidence="16">
    <location>
        <begin position="490"/>
        <end position="786"/>
    </location>
</feature>
<dbReference type="HAMAP" id="MF_01451">
    <property type="entry name" value="AddA"/>
    <property type="match status" value="1"/>
</dbReference>
<evidence type="ECO:0000256" key="9">
    <source>
        <dbReference type="ARBA" id="ARBA00023204"/>
    </source>
</evidence>
<dbReference type="InterPro" id="IPR014016">
    <property type="entry name" value="UvrD-like_ATP-bd"/>
</dbReference>
<keyword evidence="10 13" id="KW-0413">Isomerase</keyword>
<comment type="function">
    <text evidence="13">The heterodimer acts as both an ATP-dependent DNA helicase and an ATP-dependent, dual-direction single-stranded exonuclease. Recognizes the chi site generating a DNA molecule suitable for the initiation of homologous recombination. The AddA nuclease domain is required for chi fragment generation; this subunit has the helicase and 3' -&gt; 5' nuclease activities.</text>
</comment>
<feature type="domain" description="UvrD-like helicase ATP-binding" evidence="15">
    <location>
        <begin position="3"/>
        <end position="470"/>
    </location>
</feature>
<evidence type="ECO:0000256" key="10">
    <source>
        <dbReference type="ARBA" id="ARBA00023235"/>
    </source>
</evidence>
<evidence type="ECO:0000313" key="18">
    <source>
        <dbReference type="Proteomes" id="UP000621540"/>
    </source>
</evidence>
<comment type="caution">
    <text evidence="17">The sequence shown here is derived from an EMBL/GenBank/DDBJ whole genome shotgun (WGS) entry which is preliminary data.</text>
</comment>
<proteinExistence type="inferred from homology"/>
<dbReference type="PROSITE" id="PS51217">
    <property type="entry name" value="UVRD_HELICASE_CTER"/>
    <property type="match status" value="1"/>
</dbReference>
<dbReference type="PANTHER" id="PTHR11070:SF48">
    <property type="entry name" value="ATP-DEPENDENT HELICASE_NUCLEASE SUBUNIT A"/>
    <property type="match status" value="1"/>
</dbReference>
<keyword evidence="2 13" id="KW-0547">Nucleotide-binding</keyword>
<dbReference type="SUPFAM" id="SSF52980">
    <property type="entry name" value="Restriction endonuclease-like"/>
    <property type="match status" value="1"/>
</dbReference>
<dbReference type="RefSeq" id="WP_186981343.1">
    <property type="nucleotide sequence ID" value="NZ_JACOQH010000001.1"/>
</dbReference>
<reference evidence="17 18" key="1">
    <citation type="submission" date="2020-08" db="EMBL/GenBank/DDBJ databases">
        <title>Genome public.</title>
        <authorList>
            <person name="Liu C."/>
            <person name="Sun Q."/>
        </authorList>
    </citation>
    <scope>NUCLEOTIDE SEQUENCE [LARGE SCALE GENOMIC DNA]</scope>
    <source>
        <strain evidence="17 18">BX0805</strain>
    </source>
</reference>
<keyword evidence="3 13" id="KW-0227">DNA damage</keyword>
<dbReference type="InterPro" id="IPR014152">
    <property type="entry name" value="AddA"/>
</dbReference>
<dbReference type="InterPro" id="IPR014017">
    <property type="entry name" value="DNA_helicase_UvrD-like_C"/>
</dbReference>
<dbReference type="EC" id="5.6.2.4" evidence="13"/>
<dbReference type="Pfam" id="PF13361">
    <property type="entry name" value="UvrD_C"/>
    <property type="match status" value="1"/>
</dbReference>
<evidence type="ECO:0000256" key="2">
    <source>
        <dbReference type="ARBA" id="ARBA00022741"/>
    </source>
</evidence>
<dbReference type="PROSITE" id="PS51198">
    <property type="entry name" value="UVRD_HELICASE_ATP_BIND"/>
    <property type="match status" value="1"/>
</dbReference>
<dbReference type="EC" id="3.1.-.-" evidence="13"/>
<evidence type="ECO:0000313" key="17">
    <source>
        <dbReference type="EMBL" id="MBC5752502.1"/>
    </source>
</evidence>
<evidence type="ECO:0000256" key="3">
    <source>
        <dbReference type="ARBA" id="ARBA00022763"/>
    </source>
</evidence>
<dbReference type="InterPro" id="IPR038726">
    <property type="entry name" value="PDDEXK_AddAB-type"/>
</dbReference>
<comment type="catalytic activity">
    <reaction evidence="11 13">
        <text>Couples ATP hydrolysis with the unwinding of duplex DNA by translocating in the 3'-5' direction.</text>
        <dbReference type="EC" id="5.6.2.4"/>
    </reaction>
</comment>
<comment type="subunit">
    <text evidence="13">Heterodimer of AddA and AddB/RexB.</text>
</comment>
<evidence type="ECO:0000256" key="4">
    <source>
        <dbReference type="ARBA" id="ARBA00022801"/>
    </source>
</evidence>
<evidence type="ECO:0000256" key="5">
    <source>
        <dbReference type="ARBA" id="ARBA00022806"/>
    </source>
</evidence>
<keyword evidence="5 13" id="KW-0347">Helicase</keyword>
<dbReference type="PANTHER" id="PTHR11070">
    <property type="entry name" value="UVRD / RECB / PCRA DNA HELICASE FAMILY MEMBER"/>
    <property type="match status" value="1"/>
</dbReference>
<comment type="catalytic activity">
    <reaction evidence="12 13">
        <text>ATP + H2O = ADP + phosphate + H(+)</text>
        <dbReference type="Rhea" id="RHEA:13065"/>
        <dbReference type="ChEBI" id="CHEBI:15377"/>
        <dbReference type="ChEBI" id="CHEBI:15378"/>
        <dbReference type="ChEBI" id="CHEBI:30616"/>
        <dbReference type="ChEBI" id="CHEBI:43474"/>
        <dbReference type="ChEBI" id="CHEBI:456216"/>
        <dbReference type="EC" id="5.6.2.4"/>
    </reaction>
</comment>
<sequence>MGMTWTESQKKVIDRRERNILVSAAAGSGKTAVLVERIIQKITQDKVDIDKLLIVTFTNAAAAEMRERIRDAIEKKLEEEPEDIHLQRQFTLVHNAQITTIDSFCLYVIRNYFYKIDLEPNFRVADEGELSLLRSDVLGKLLEAHYAAGEEAFLSFVAGYGSAKSDQAIQDMILKMYTYAQSYPWPDEWLVSCGQAYDLKEEADMEQADWMKQFLDSLVTAVSDCGSQMREALNVCEEPDGPYMYADALKEDIRRLDAIRESGSYARFGEEINAYAKAFPKLAAARKFEGSVEKKELVQNIRNAMKKEIKDMRDKFFFKEPEEIFLDMKKTAPAVKMLVALTEEFASCFAAEKKRKNLVDFSDMEHFALKILVDQTTKEPTETADEFAALFDEIMIDEYQDSNYVQETLLRAVSKERFGQNNLFMVGDVKQSIYRFRLARPELFMEKFDTYAAGMPGCERIDLQKNFRSRDEVLSGVNDIFYKIMCRDLGNVVYDENAALYPGADYPEDMDPAMFAMEVLVADESGAEEMERVELEARMIASRIHEMRKEGQTVTDKESGELRPMEYRDIVILLRSVSGMADTFVKVLLEEGIPAFTTSRTGYFSTVEIQTVLNMLRVIDNPMQDIPLAAVLYSPVGGFSGEDLAKIRAVSGEKTFYESILTYDTMPEEETDQKLRERLRGFLAKLEAFRKRVPYTPVHELITELLEETGYLSYITALPAGEQKCANVQMLIEQAIHYEDTSYKGLFHFVRYIEKLRKYDVDYGEADIINENENAVRIMSIHKSKGLEFPVVFAAGMGKTFNTQDTRSRLILHPELGIGLDCMDTVRRTKTPTLLKRTLARQTEEENLGEELRVLYVALTRAKEKLILCGCLKDVEKKFGEYRQNADTEHPVSFLARSSAHCYFDWVLPALYSYPEKYEIRVFGETDARAGHLKEAVRTLLTKEQVKRAVQTADKELLEKIEERLSFAYPFEAEKDIKTKVSVSEIKHQRMQFEPEEMETVQWYAEEETEEIVPDFIEKRDRVNRGALRGSAMHLVMQCLPFAGSPSDGNRKQMYAWIAEELEKLKKAGRLDETMYELVRIPMIVDFFASSLGKRMVQADQREELRKEKAFVLGIPAGEIWDCDSRELVLVQGIVDAFFYEDGDIILMDYKTDSVEKPEQLLQRYQAQLDLYARALEEATGKKIREKIIYSFHLKKEIILP</sequence>
<dbReference type="Proteomes" id="UP000621540">
    <property type="component" value="Unassembled WGS sequence"/>
</dbReference>
<gene>
    <name evidence="13 17" type="primary">addA</name>
    <name evidence="17" type="ORF">H8Z76_00425</name>
</gene>
<evidence type="ECO:0000256" key="11">
    <source>
        <dbReference type="ARBA" id="ARBA00034617"/>
    </source>
</evidence>
<keyword evidence="7 13" id="KW-0067">ATP-binding</keyword>
<dbReference type="Pfam" id="PF12705">
    <property type="entry name" value="PDDEXK_1"/>
    <property type="match status" value="1"/>
</dbReference>
<evidence type="ECO:0000256" key="7">
    <source>
        <dbReference type="ARBA" id="ARBA00022840"/>
    </source>
</evidence>
<dbReference type="NCBIfam" id="TIGR02785">
    <property type="entry name" value="addA_Gpos"/>
    <property type="match status" value="1"/>
</dbReference>
<dbReference type="Gene3D" id="3.40.50.300">
    <property type="entry name" value="P-loop containing nucleotide triphosphate hydrolases"/>
    <property type="match status" value="4"/>
</dbReference>
<dbReference type="InterPro" id="IPR027417">
    <property type="entry name" value="P-loop_NTPase"/>
</dbReference>
<evidence type="ECO:0000256" key="14">
    <source>
        <dbReference type="PROSITE-ProRule" id="PRU00560"/>
    </source>
</evidence>
<dbReference type="SUPFAM" id="SSF52540">
    <property type="entry name" value="P-loop containing nucleoside triphosphate hydrolases"/>
    <property type="match status" value="1"/>
</dbReference>
<evidence type="ECO:0000256" key="13">
    <source>
        <dbReference type="HAMAP-Rule" id="MF_01451"/>
    </source>
</evidence>